<evidence type="ECO:0000256" key="4">
    <source>
        <dbReference type="ARBA" id="ARBA00010200"/>
    </source>
</evidence>
<dbReference type="FunFam" id="3.30.540.30:FF:000002">
    <property type="entry name" value="Dipeptidyl peptidase 3"/>
    <property type="match status" value="1"/>
</dbReference>
<dbReference type="Pfam" id="PF03571">
    <property type="entry name" value="Peptidase_M49"/>
    <property type="match status" value="2"/>
</dbReference>
<dbReference type="GO" id="GO:0005737">
    <property type="term" value="C:cytoplasm"/>
    <property type="evidence" value="ECO:0007669"/>
    <property type="project" value="UniProtKB-SubCell"/>
</dbReference>
<comment type="catalytic activity">
    <reaction evidence="1">
        <text>Release of an N-terminal dipeptide from a peptide comprising four or more residues, with broad specificity. Also acts on dipeptidyl 2-naphthylamides.</text>
        <dbReference type="EC" id="3.4.14.4"/>
    </reaction>
</comment>
<comment type="similarity">
    <text evidence="4">Belongs to the peptidase M49 family.</text>
</comment>
<comment type="subcellular location">
    <subcellularLocation>
        <location evidence="3">Cytoplasm</location>
    </subcellularLocation>
</comment>
<evidence type="ECO:0000313" key="16">
    <source>
        <dbReference type="RefSeq" id="XP_028141361.1"/>
    </source>
</evidence>
<keyword evidence="8" id="KW-0963">Cytoplasm</keyword>
<organism evidence="16">
    <name type="scientific">Diabrotica virgifera virgifera</name>
    <name type="common">western corn rootworm</name>
    <dbReference type="NCBI Taxonomy" id="50390"/>
    <lineage>
        <taxon>Eukaryota</taxon>
        <taxon>Metazoa</taxon>
        <taxon>Ecdysozoa</taxon>
        <taxon>Arthropoda</taxon>
        <taxon>Hexapoda</taxon>
        <taxon>Insecta</taxon>
        <taxon>Pterygota</taxon>
        <taxon>Neoptera</taxon>
        <taxon>Endopterygota</taxon>
        <taxon>Coleoptera</taxon>
        <taxon>Polyphaga</taxon>
        <taxon>Cucujiformia</taxon>
        <taxon>Chrysomeloidea</taxon>
        <taxon>Chrysomelidae</taxon>
        <taxon>Galerucinae</taxon>
        <taxon>Diabroticina</taxon>
        <taxon>Diabroticites</taxon>
        <taxon>Diabrotica</taxon>
    </lineage>
</organism>
<dbReference type="InParanoid" id="A0A6P7FY09"/>
<dbReference type="AlphaFoldDB" id="A0A6P7FY09"/>
<evidence type="ECO:0000256" key="7">
    <source>
        <dbReference type="ARBA" id="ARBA00022438"/>
    </source>
</evidence>
<reference evidence="16" key="1">
    <citation type="submission" date="2025-08" db="UniProtKB">
        <authorList>
            <consortium name="RefSeq"/>
        </authorList>
    </citation>
    <scope>IDENTIFICATION</scope>
    <source>
        <tissue evidence="16">Whole insect</tissue>
    </source>
</reference>
<comment type="cofactor">
    <cofactor evidence="2">
        <name>Zn(2+)</name>
        <dbReference type="ChEBI" id="CHEBI:29105"/>
    </cofactor>
</comment>
<keyword evidence="13" id="KW-0482">Metalloprotease</keyword>
<dbReference type="PANTHER" id="PTHR23422:SF11">
    <property type="entry name" value="DIPEPTIDYL PEPTIDASE 3"/>
    <property type="match status" value="1"/>
</dbReference>
<dbReference type="FunFam" id="3.30.540.30:FF:000008">
    <property type="entry name" value="Dipeptidyl peptidase 3"/>
    <property type="match status" value="1"/>
</dbReference>
<dbReference type="GO" id="GO:0004177">
    <property type="term" value="F:aminopeptidase activity"/>
    <property type="evidence" value="ECO:0007669"/>
    <property type="project" value="UniProtKB-KW"/>
</dbReference>
<dbReference type="EC" id="3.4.14.4" evidence="5"/>
<name>A0A6P7FY09_DIAVI</name>
<dbReference type="InterPro" id="IPR039461">
    <property type="entry name" value="Peptidase_M49"/>
</dbReference>
<keyword evidence="11" id="KW-0378">Hydrolase</keyword>
<keyword evidence="12" id="KW-0862">Zinc</keyword>
<evidence type="ECO:0000256" key="6">
    <source>
        <dbReference type="ARBA" id="ARBA00014713"/>
    </source>
</evidence>
<gene>
    <name evidence="16" type="primary">LOC114335336</name>
</gene>
<dbReference type="GO" id="GO:0006508">
    <property type="term" value="P:proteolysis"/>
    <property type="evidence" value="ECO:0007669"/>
    <property type="project" value="UniProtKB-KW"/>
</dbReference>
<accession>A0A6P7FY09</accession>
<proteinExistence type="inferred from homology"/>
<sequence length="588" mass="65490">MSNKNTSQYILPNNQPVVSLEVKSAFDGLTTKEKLYAHHLSKASWHGGLITLLQTSPESGPVLVLLHKLFSSQSPTDFKAKAISSGFTEDEVTAVFVYTCGVFTNSGNYKGFGDTKFIPNLEKDRFGALLKLSPIWPELEPIWLQFKDRLYDLENGKCCLGYSPSGITTYLSHNCTPEDNEKVQNWLKTQDMECYNTRLFKTVVGDKITYDIRLASEDKKVLKTHTDGNVTYQISCGDYSPLIGQAAKDLSKAIEYAANQNQVDMLKAYISSFQTGSLDDHKLGSRYWIKDKGPAVESYIGFIETYRDPAGVRGEFEGFVAAVNRAMSAKFATLVSNAEQFLTLLPWNKGFEKDKFLKPDFTSLDVLTFAGSGIPAGINIPNYDEIRQEEGFKNVSLGNVIPASYQASVTPFLTQQDADLLQKWRVPAFELQVSLNDFGILPIARFVLSRVLIQAGVVSVTQPSENDLLVTLDRSAIQGAGRVAIGQFLLQLQIYKATGNLEKAQELYNHYAEVTEPWLSWRSIVLANKQPRKMFVQANTSTAENGVSLKSYEPSLEGLVQSWVERFSTPQPLYDALLELSKADAAHF</sequence>
<dbReference type="FunCoup" id="A0A6P7FY09">
    <property type="interactions" value="1326"/>
</dbReference>
<evidence type="ECO:0000256" key="9">
    <source>
        <dbReference type="ARBA" id="ARBA00022670"/>
    </source>
</evidence>
<evidence type="ECO:0000256" key="11">
    <source>
        <dbReference type="ARBA" id="ARBA00022801"/>
    </source>
</evidence>
<dbReference type="Gene3D" id="3.30.540.30">
    <property type="match status" value="3"/>
</dbReference>
<dbReference type="GO" id="GO:0008237">
    <property type="term" value="F:metallopeptidase activity"/>
    <property type="evidence" value="ECO:0007669"/>
    <property type="project" value="UniProtKB-KW"/>
</dbReference>
<keyword evidence="9" id="KW-0645">Protease</keyword>
<evidence type="ECO:0000256" key="3">
    <source>
        <dbReference type="ARBA" id="ARBA00004496"/>
    </source>
</evidence>
<evidence type="ECO:0000256" key="5">
    <source>
        <dbReference type="ARBA" id="ARBA00012063"/>
    </source>
</evidence>
<dbReference type="FunFam" id="3.30.540.30:FF:000001">
    <property type="entry name" value="Dipeptidyl peptidase 3"/>
    <property type="match status" value="1"/>
</dbReference>
<evidence type="ECO:0000256" key="13">
    <source>
        <dbReference type="ARBA" id="ARBA00023049"/>
    </source>
</evidence>
<dbReference type="RefSeq" id="XP_028141361.1">
    <property type="nucleotide sequence ID" value="XM_028285560.1"/>
</dbReference>
<evidence type="ECO:0000256" key="10">
    <source>
        <dbReference type="ARBA" id="ARBA00022723"/>
    </source>
</evidence>
<evidence type="ECO:0000256" key="14">
    <source>
        <dbReference type="ARBA" id="ARBA00031288"/>
    </source>
</evidence>
<evidence type="ECO:0000256" key="8">
    <source>
        <dbReference type="ARBA" id="ARBA00022490"/>
    </source>
</evidence>
<dbReference type="GO" id="GO:0008239">
    <property type="term" value="F:dipeptidyl-peptidase activity"/>
    <property type="evidence" value="ECO:0007669"/>
    <property type="project" value="UniProtKB-EC"/>
</dbReference>
<dbReference type="GO" id="GO:0046872">
    <property type="term" value="F:metal ion binding"/>
    <property type="evidence" value="ECO:0007669"/>
    <property type="project" value="UniProtKB-KW"/>
</dbReference>
<evidence type="ECO:0000256" key="12">
    <source>
        <dbReference type="ARBA" id="ARBA00022833"/>
    </source>
</evidence>
<protein>
    <recommendedName>
        <fullName evidence="6">Dipeptidyl peptidase 3</fullName>
        <ecNumber evidence="5">3.4.14.4</ecNumber>
    </recommendedName>
    <alternativeName>
        <fullName evidence="14">Dipeptidyl aminopeptidase III</fullName>
    </alternativeName>
    <alternativeName>
        <fullName evidence="15">Dipeptidyl peptidase III</fullName>
    </alternativeName>
</protein>
<keyword evidence="7" id="KW-0031">Aminopeptidase</keyword>
<evidence type="ECO:0000256" key="1">
    <source>
        <dbReference type="ARBA" id="ARBA00001336"/>
    </source>
</evidence>
<dbReference type="PANTHER" id="PTHR23422">
    <property type="entry name" value="DIPEPTIDYL PEPTIDASE III-RELATED"/>
    <property type="match status" value="1"/>
</dbReference>
<evidence type="ECO:0000256" key="2">
    <source>
        <dbReference type="ARBA" id="ARBA00001947"/>
    </source>
</evidence>
<keyword evidence="10" id="KW-0479">Metal-binding</keyword>
<evidence type="ECO:0000256" key="15">
    <source>
        <dbReference type="ARBA" id="ARBA00032119"/>
    </source>
</evidence>